<dbReference type="EMBL" id="LRGB01000139">
    <property type="protein sequence ID" value="KZS20652.1"/>
    <property type="molecule type" value="Genomic_DNA"/>
</dbReference>
<organism evidence="2 3">
    <name type="scientific">Daphnia magna</name>
    <dbReference type="NCBI Taxonomy" id="35525"/>
    <lineage>
        <taxon>Eukaryota</taxon>
        <taxon>Metazoa</taxon>
        <taxon>Ecdysozoa</taxon>
        <taxon>Arthropoda</taxon>
        <taxon>Crustacea</taxon>
        <taxon>Branchiopoda</taxon>
        <taxon>Diplostraca</taxon>
        <taxon>Cladocera</taxon>
        <taxon>Anomopoda</taxon>
        <taxon>Daphniidae</taxon>
        <taxon>Daphnia</taxon>
    </lineage>
</organism>
<keyword evidence="3" id="KW-1185">Reference proteome</keyword>
<protein>
    <submittedName>
        <fullName evidence="2">Uncharacterized protein</fullName>
    </submittedName>
</protein>
<accession>A0A162RN22</accession>
<proteinExistence type="predicted"/>
<dbReference type="AlphaFoldDB" id="A0A162RN22"/>
<comment type="caution">
    <text evidence="2">The sequence shown here is derived from an EMBL/GenBank/DDBJ whole genome shotgun (WGS) entry which is preliminary data.</text>
</comment>
<dbReference type="OrthoDB" id="10582053at2759"/>
<evidence type="ECO:0000256" key="1">
    <source>
        <dbReference type="SAM" id="MobiDB-lite"/>
    </source>
</evidence>
<evidence type="ECO:0000313" key="3">
    <source>
        <dbReference type="Proteomes" id="UP000076858"/>
    </source>
</evidence>
<feature type="region of interest" description="Disordered" evidence="1">
    <location>
        <begin position="458"/>
        <end position="479"/>
    </location>
</feature>
<feature type="region of interest" description="Disordered" evidence="1">
    <location>
        <begin position="379"/>
        <end position="400"/>
    </location>
</feature>
<reference evidence="2 3" key="1">
    <citation type="submission" date="2016-03" db="EMBL/GenBank/DDBJ databases">
        <title>EvidentialGene: Evidence-directed Construction of Genes on Genomes.</title>
        <authorList>
            <person name="Gilbert D.G."/>
            <person name="Choi J.-H."/>
            <person name="Mockaitis K."/>
            <person name="Colbourne J."/>
            <person name="Pfrender M."/>
        </authorList>
    </citation>
    <scope>NUCLEOTIDE SEQUENCE [LARGE SCALE GENOMIC DNA]</scope>
    <source>
        <strain evidence="2 3">Xinb3</strain>
        <tissue evidence="2">Complete organism</tissue>
    </source>
</reference>
<dbReference type="Proteomes" id="UP000076858">
    <property type="component" value="Unassembled WGS sequence"/>
</dbReference>
<gene>
    <name evidence="2" type="ORF">APZ42_012584</name>
</gene>
<name>A0A162RN22_9CRUS</name>
<feature type="region of interest" description="Disordered" evidence="1">
    <location>
        <begin position="288"/>
        <end position="315"/>
    </location>
</feature>
<evidence type="ECO:0000313" key="2">
    <source>
        <dbReference type="EMBL" id="KZS20652.1"/>
    </source>
</evidence>
<sequence length="479" mass="54675">MREFLIKSRNLTEPDLITQNRAYSTERQTIQLTKRFLAETIKAPAVNHVSPGSPQVEPVNVPPVEQINLPPAEITTPTQHPYREIRKESHSSVITEQEAKAGRKQVAILDDIFREVLEDARPPETITYDRLVECNKSKLNRSGLSSHTQTNSYKLQFNNSCTGAKRYLDLRVERKCFMNQEKDSPVRPDPEKHFGYRIILLKAGKQCQTEEKTNEAKDPVASKEALMRVAQAEALKAMSEHPLHQKAVFNFFQTLLGSDVMSYTLWKELENTIPKGVFRRLRLPEPFQEQRSKKPYTRRSTPYSRPVPETQRAAPLLSLEEKKQLEELSKVGPSHAAVIAAAQHSAQEAEIKSKLILEASQIRKEKEKIRFHEQTLAKATQKSVVQTPPKPQPGPSKITLPRPQTLLERINRDIKAQTIPKLLPIEIRSTASRPRKRFSKIIPAEKVNKRLARKFANNGLETFSEEEEEDEILKSPVSD</sequence>